<sequence length="509" mass="58093">MMLCLYIVLSLVGLCYKAGRAAETTKDLPTSVTPETWGEMPEIKRPEKTDKARYAFPYTMDEKFVTQTMSYKDGYREDVPPYVAIYDAPSFDIFLYIFPPKECDAVWLCFPKQVNISAKNVEEFHGFNAHHACDESLRFHPLEQMVYIKGYGQREEGATPTTKSGSYPYWSNLVEILYQPTSAGKKEYLFTPFSGDFDGEDVSKAQRGEQWRFYMDGNLIFLFTSSPYCGTRIMRPFQGALLGRKVLFWGETDEKKLFRERPGGNRVSMYYLTGTQKGSAERQSLWKEAPASAFYPPTKKTKEVEANCCPLTWEFEGFVLPGEWTRDPSISFLKYTLGVRSEPGCKDPTKADQVNHKFHSLLLEVGDVCEWVRICFDQSGSKGPCSDDTNTLSFVFVHNMLIPTDSDEARQLGLDFEKQDPIRINFLKGSKGIEVAYAFSDHLVPGIRELMQLDIYDGEDPGKLELTLVRAPQCEARLLNDLGTANLRYGTEYDLQCLYITKCECRILQ</sequence>
<feature type="signal peptide" evidence="1">
    <location>
        <begin position="1"/>
        <end position="21"/>
    </location>
</feature>
<dbReference type="WBParaSite" id="HCON_00025500-00001">
    <property type="protein sequence ID" value="HCON_00025500-00001"/>
    <property type="gene ID" value="HCON_00025500"/>
</dbReference>
<dbReference type="Proteomes" id="UP000025227">
    <property type="component" value="Unplaced"/>
</dbReference>
<reference evidence="3" key="1">
    <citation type="submission" date="2020-12" db="UniProtKB">
        <authorList>
            <consortium name="WormBaseParasite"/>
        </authorList>
    </citation>
    <scope>IDENTIFICATION</scope>
    <source>
        <strain evidence="3">MHco3</strain>
    </source>
</reference>
<name>A0A7I5E6A3_HAECO</name>
<protein>
    <submittedName>
        <fullName evidence="3">EGF-like domain-containing protein</fullName>
    </submittedName>
</protein>
<dbReference type="OMA" id="VEANCCP"/>
<accession>A0A7I5E6A3</accession>
<evidence type="ECO:0000313" key="2">
    <source>
        <dbReference type="Proteomes" id="UP000025227"/>
    </source>
</evidence>
<dbReference type="OrthoDB" id="5864477at2759"/>
<evidence type="ECO:0000256" key="1">
    <source>
        <dbReference type="SAM" id="SignalP"/>
    </source>
</evidence>
<keyword evidence="1" id="KW-0732">Signal</keyword>
<dbReference type="AlphaFoldDB" id="A0A7I5E6A3"/>
<feature type="chain" id="PRO_5029563841" evidence="1">
    <location>
        <begin position="22"/>
        <end position="509"/>
    </location>
</feature>
<proteinExistence type="predicted"/>
<keyword evidence="2" id="KW-1185">Reference proteome</keyword>
<organism evidence="2 3">
    <name type="scientific">Haemonchus contortus</name>
    <name type="common">Barber pole worm</name>
    <dbReference type="NCBI Taxonomy" id="6289"/>
    <lineage>
        <taxon>Eukaryota</taxon>
        <taxon>Metazoa</taxon>
        <taxon>Ecdysozoa</taxon>
        <taxon>Nematoda</taxon>
        <taxon>Chromadorea</taxon>
        <taxon>Rhabditida</taxon>
        <taxon>Rhabditina</taxon>
        <taxon>Rhabditomorpha</taxon>
        <taxon>Strongyloidea</taxon>
        <taxon>Trichostrongylidae</taxon>
        <taxon>Haemonchus</taxon>
    </lineage>
</organism>
<evidence type="ECO:0000313" key="3">
    <source>
        <dbReference type="WBParaSite" id="HCON_00025500-00001"/>
    </source>
</evidence>